<accession>A0A7S4RGG6</accession>
<dbReference type="PROSITE" id="PS50873">
    <property type="entry name" value="PEROXIDASE_4"/>
    <property type="match status" value="1"/>
</dbReference>
<dbReference type="GO" id="GO:0042744">
    <property type="term" value="P:hydrogen peroxide catabolic process"/>
    <property type="evidence" value="ECO:0007669"/>
    <property type="project" value="TreeGrafter"/>
</dbReference>
<gene>
    <name evidence="9" type="ORF">AMON00008_LOCUS33971</name>
</gene>
<keyword evidence="3" id="KW-0479">Metal-binding</keyword>
<evidence type="ECO:0000259" key="7">
    <source>
        <dbReference type="PROSITE" id="PS50222"/>
    </source>
</evidence>
<dbReference type="InterPro" id="IPR010255">
    <property type="entry name" value="Haem_peroxidase_sf"/>
</dbReference>
<keyword evidence="4" id="KW-0560">Oxidoreductase</keyword>
<dbReference type="AlphaFoldDB" id="A0A7S4RGG6"/>
<dbReference type="GO" id="GO:0004601">
    <property type="term" value="F:peroxidase activity"/>
    <property type="evidence" value="ECO:0007669"/>
    <property type="project" value="UniProtKB-KW"/>
</dbReference>
<dbReference type="GO" id="GO:0020037">
    <property type="term" value="F:heme binding"/>
    <property type="evidence" value="ECO:0007669"/>
    <property type="project" value="InterPro"/>
</dbReference>
<dbReference type="PRINTS" id="PR00459">
    <property type="entry name" value="ASPEROXIDASE"/>
</dbReference>
<dbReference type="SMART" id="SM00054">
    <property type="entry name" value="EFh"/>
    <property type="match status" value="1"/>
</dbReference>
<dbReference type="SUPFAM" id="SSF48113">
    <property type="entry name" value="Heme-dependent peroxidases"/>
    <property type="match status" value="2"/>
</dbReference>
<protein>
    <submittedName>
        <fullName evidence="9">Uncharacterized protein</fullName>
    </submittedName>
</protein>
<evidence type="ECO:0000256" key="5">
    <source>
        <dbReference type="ARBA" id="ARBA00023004"/>
    </source>
</evidence>
<sequence length="596" mass="63876">MEAVLAVMRKLDRSGDGTISLEEFARVLRRIDSSDIWTPQNMQTLVDSTGSYAGEGRLSLLPLLRALYAEAGPRAADEFKAVREDLLRIMDSPDWDDGSYAPILIRLAWHSSGTYCQRDGTGGSNGATMRHPLEAGDPENAGLDSARALLSPIKEKHPWLSSADLWILAAYVAIEHTGGPAIEFTGGRVDAPVEKAVAPGRLPGAERGLAEGWKLDSEGRMEGWEKLAEHMRDVFGRMGLSDREAVALICGGHVYGRCHPESSGYNGAWVENPTMFSNEYAADMVGDKWVAVDHDTKMPDGGPVPEEVRPAPGKRQYIDLTKYEGEEDEKAAVQAPDATAYPPGRYKCVSSWVNCRELPDTSSPIIARFVQEQVLSLVAVKVFGTAVRGLAERGGWVSIIASGGKTLFERQGDLDLQALQGRYRAVASGGAPVFAAPGASAGDARLSAGAEFCVGEVAVGQDGDQAGALLGKRADPGTGEGEWVVLFSPSRGVVSELVVQGYNEKPRKPIKSQLGHQMMLVSDMVLLWDKGFKEHLQAYADDEELLRKDFAGAFKRLTELGCPWSKDRPAAAQTCGQQAAGASAGGCPFLAGSTAA</sequence>
<dbReference type="PANTHER" id="PTHR31356:SF36">
    <property type="entry name" value="L-ASCORBATE PEROXIDASE 3"/>
    <property type="match status" value="1"/>
</dbReference>
<evidence type="ECO:0000313" key="9">
    <source>
        <dbReference type="EMBL" id="CAE4611322.1"/>
    </source>
</evidence>
<dbReference type="Pfam" id="PF00141">
    <property type="entry name" value="peroxidase"/>
    <property type="match status" value="1"/>
</dbReference>
<dbReference type="Gene3D" id="1.10.420.10">
    <property type="entry name" value="Peroxidase, domain 2"/>
    <property type="match status" value="2"/>
</dbReference>
<comment type="similarity">
    <text evidence="6">Belongs to the peroxidase family.</text>
</comment>
<reference evidence="9" key="1">
    <citation type="submission" date="2021-01" db="EMBL/GenBank/DDBJ databases">
        <authorList>
            <person name="Corre E."/>
            <person name="Pelletier E."/>
            <person name="Niang G."/>
            <person name="Scheremetjew M."/>
            <person name="Finn R."/>
            <person name="Kale V."/>
            <person name="Holt S."/>
            <person name="Cochrane G."/>
            <person name="Meng A."/>
            <person name="Brown T."/>
            <person name="Cohen L."/>
        </authorList>
    </citation>
    <scope>NUCLEOTIDE SEQUENCE</scope>
    <source>
        <strain evidence="9">CCMP3105</strain>
    </source>
</reference>
<dbReference type="InterPro" id="IPR044831">
    <property type="entry name" value="Ccp1-like"/>
</dbReference>
<proteinExistence type="inferred from homology"/>
<evidence type="ECO:0000256" key="4">
    <source>
        <dbReference type="ARBA" id="ARBA00023002"/>
    </source>
</evidence>
<organism evidence="9">
    <name type="scientific">Alexandrium monilatum</name>
    <dbReference type="NCBI Taxonomy" id="311494"/>
    <lineage>
        <taxon>Eukaryota</taxon>
        <taxon>Sar</taxon>
        <taxon>Alveolata</taxon>
        <taxon>Dinophyceae</taxon>
        <taxon>Gonyaulacales</taxon>
        <taxon>Pyrocystaceae</taxon>
        <taxon>Alexandrium</taxon>
    </lineage>
</organism>
<dbReference type="InterPro" id="IPR002048">
    <property type="entry name" value="EF_hand_dom"/>
</dbReference>
<keyword evidence="1" id="KW-0575">Peroxidase</keyword>
<dbReference type="PANTHER" id="PTHR31356">
    <property type="entry name" value="THYLAKOID LUMENAL 29 KDA PROTEIN, CHLOROPLASTIC-RELATED"/>
    <property type="match status" value="1"/>
</dbReference>
<dbReference type="GO" id="GO:0005509">
    <property type="term" value="F:calcium ion binding"/>
    <property type="evidence" value="ECO:0007669"/>
    <property type="project" value="InterPro"/>
</dbReference>
<evidence type="ECO:0000256" key="1">
    <source>
        <dbReference type="ARBA" id="ARBA00022559"/>
    </source>
</evidence>
<dbReference type="InterPro" id="IPR019794">
    <property type="entry name" value="Peroxidases_AS"/>
</dbReference>
<dbReference type="GO" id="GO:0000302">
    <property type="term" value="P:response to reactive oxygen species"/>
    <property type="evidence" value="ECO:0007669"/>
    <property type="project" value="TreeGrafter"/>
</dbReference>
<dbReference type="Gene3D" id="1.10.520.10">
    <property type="match status" value="1"/>
</dbReference>
<evidence type="ECO:0000256" key="3">
    <source>
        <dbReference type="ARBA" id="ARBA00022723"/>
    </source>
</evidence>
<keyword evidence="5" id="KW-0408">Iron</keyword>
<dbReference type="InterPro" id="IPR018247">
    <property type="entry name" value="EF_Hand_1_Ca_BS"/>
</dbReference>
<feature type="domain" description="Plant heme peroxidase family profile" evidence="8">
    <location>
        <begin position="86"/>
        <end position="591"/>
    </location>
</feature>
<dbReference type="EMBL" id="HBNR01048651">
    <property type="protein sequence ID" value="CAE4611322.1"/>
    <property type="molecule type" value="Transcribed_RNA"/>
</dbReference>
<evidence type="ECO:0000256" key="6">
    <source>
        <dbReference type="RuleBase" id="RU004241"/>
    </source>
</evidence>
<evidence type="ECO:0000256" key="2">
    <source>
        <dbReference type="ARBA" id="ARBA00022617"/>
    </source>
</evidence>
<feature type="domain" description="EF-hand" evidence="7">
    <location>
        <begin position="1"/>
        <end position="34"/>
    </location>
</feature>
<dbReference type="InterPro" id="IPR002016">
    <property type="entry name" value="Haem_peroxidase"/>
</dbReference>
<keyword evidence="2" id="KW-0349">Heme</keyword>
<dbReference type="PROSITE" id="PS00436">
    <property type="entry name" value="PEROXIDASE_2"/>
    <property type="match status" value="1"/>
</dbReference>
<dbReference type="InterPro" id="IPR002207">
    <property type="entry name" value="Peroxidase_I"/>
</dbReference>
<dbReference type="GO" id="GO:0034599">
    <property type="term" value="P:cellular response to oxidative stress"/>
    <property type="evidence" value="ECO:0007669"/>
    <property type="project" value="InterPro"/>
</dbReference>
<name>A0A7S4RGG6_9DINO</name>
<dbReference type="PROSITE" id="PS00018">
    <property type="entry name" value="EF_HAND_1"/>
    <property type="match status" value="1"/>
</dbReference>
<dbReference type="PROSITE" id="PS50222">
    <property type="entry name" value="EF_HAND_2"/>
    <property type="match status" value="1"/>
</dbReference>
<evidence type="ECO:0000259" key="8">
    <source>
        <dbReference type="PROSITE" id="PS50873"/>
    </source>
</evidence>
<dbReference type="PRINTS" id="PR00458">
    <property type="entry name" value="PEROXIDASE"/>
</dbReference>